<feature type="compositionally biased region" description="Basic and acidic residues" evidence="4">
    <location>
        <begin position="7"/>
        <end position="21"/>
    </location>
</feature>
<protein>
    <submittedName>
        <fullName evidence="6">Splicing factor 4</fullName>
    </submittedName>
</protein>
<organism evidence="6">
    <name type="scientific">Tetraselmis sp. GSL018</name>
    <dbReference type="NCBI Taxonomy" id="582737"/>
    <lineage>
        <taxon>Eukaryota</taxon>
        <taxon>Viridiplantae</taxon>
        <taxon>Chlorophyta</taxon>
        <taxon>core chlorophytes</taxon>
        <taxon>Chlorodendrophyceae</taxon>
        <taxon>Chlorodendrales</taxon>
        <taxon>Chlorodendraceae</taxon>
        <taxon>Tetraselmis</taxon>
    </lineage>
</organism>
<gene>
    <name evidence="6" type="primary">SF4</name>
    <name evidence="7" type="ORF">TSPGSL018_21523</name>
    <name evidence="6" type="ORF">TSPGSL018_31552</name>
</gene>
<evidence type="ECO:0000313" key="7">
    <source>
        <dbReference type="EMBL" id="JAC75981.1"/>
    </source>
</evidence>
<name>A0A061RK27_9CHLO</name>
<dbReference type="InterPro" id="IPR013882">
    <property type="entry name" value="Ctp1_C"/>
</dbReference>
<dbReference type="GO" id="GO:0005634">
    <property type="term" value="C:nucleus"/>
    <property type="evidence" value="ECO:0007669"/>
    <property type="project" value="UniProtKB-SubCell"/>
</dbReference>
<dbReference type="EMBL" id="GBEZ01009617">
    <property type="protein sequence ID" value="JAC75981.1"/>
    <property type="molecule type" value="Transcribed_RNA"/>
</dbReference>
<feature type="region of interest" description="Disordered" evidence="4">
    <location>
        <begin position="1"/>
        <end position="149"/>
    </location>
</feature>
<accession>A0A061RK27</accession>
<feature type="compositionally biased region" description="Polar residues" evidence="4">
    <location>
        <begin position="201"/>
        <end position="210"/>
    </location>
</feature>
<keyword evidence="3" id="KW-0539">Nucleus</keyword>
<dbReference type="AlphaFoldDB" id="A0A061RK27"/>
<dbReference type="InterPro" id="IPR033316">
    <property type="entry name" value="RBBP8-like"/>
</dbReference>
<proteinExistence type="predicted"/>
<comment type="subcellular location">
    <subcellularLocation>
        <location evidence="1">Nucleus</location>
    </subcellularLocation>
</comment>
<dbReference type="EMBL" id="GBEZ01013657">
    <property type="protein sequence ID" value="JAC72348.1"/>
    <property type="molecule type" value="Transcribed_RNA"/>
</dbReference>
<dbReference type="Pfam" id="PF08573">
    <property type="entry name" value="SAE2"/>
    <property type="match status" value="1"/>
</dbReference>
<evidence type="ECO:0000256" key="2">
    <source>
        <dbReference type="ARBA" id="ARBA00022763"/>
    </source>
</evidence>
<keyword evidence="2" id="KW-0227">DNA damage</keyword>
<evidence type="ECO:0000313" key="6">
    <source>
        <dbReference type="EMBL" id="JAC72348.1"/>
    </source>
</evidence>
<sequence>MAAGEAAPREKAPGVGRREADPQVCAAPALSPGGALPGPEPRTGDLSASRPRPQLDHEASCEDVTVWETQPGQPRLTQSSATSEYHPSHSDCAKAKKQVDGTEKLSAKGDNIQSRKILPPRIANQTRDCARLRGAPAPSPLWKPRVRSKPARELQKAFDLCSSQNDVDLLDTREEDQELGKEGAKRTKRSLPRQDGAEIGTSGQRVRKTQASEYKFKEVVRKKAERSALPGHGCSDCQKFYEALRSWGTNATLVPLPECGHATRPSAQNVVCSPKQLQQEFSRHRYKHAPPETPEGFWELGFCDTLDSPVG</sequence>
<feature type="compositionally biased region" description="Polar residues" evidence="4">
    <location>
        <begin position="67"/>
        <end position="85"/>
    </location>
</feature>
<feature type="domain" description="DNA endonuclease activator Ctp1 C-terminal" evidence="5">
    <location>
        <begin position="215"/>
        <end position="305"/>
    </location>
</feature>
<feature type="region of interest" description="Disordered" evidence="4">
    <location>
        <begin position="175"/>
        <end position="210"/>
    </location>
</feature>
<evidence type="ECO:0000256" key="3">
    <source>
        <dbReference type="ARBA" id="ARBA00023242"/>
    </source>
</evidence>
<dbReference type="GO" id="GO:0010792">
    <property type="term" value="P:DNA double-strand break processing involved in repair via single-strand annealing"/>
    <property type="evidence" value="ECO:0007669"/>
    <property type="project" value="TreeGrafter"/>
</dbReference>
<dbReference type="GO" id="GO:0003684">
    <property type="term" value="F:damaged DNA binding"/>
    <property type="evidence" value="ECO:0007669"/>
    <property type="project" value="TreeGrafter"/>
</dbReference>
<feature type="compositionally biased region" description="Basic and acidic residues" evidence="4">
    <location>
        <begin position="86"/>
        <end position="107"/>
    </location>
</feature>
<evidence type="ECO:0000256" key="1">
    <source>
        <dbReference type="ARBA" id="ARBA00004123"/>
    </source>
</evidence>
<evidence type="ECO:0000259" key="5">
    <source>
        <dbReference type="Pfam" id="PF08573"/>
    </source>
</evidence>
<reference evidence="6" key="1">
    <citation type="submission" date="2014-05" db="EMBL/GenBank/DDBJ databases">
        <title>The transcriptome of the halophilic microalga Tetraselmis sp. GSL018 isolated from the Great Salt Lake, Utah.</title>
        <authorList>
            <person name="Jinkerson R.E."/>
            <person name="D'Adamo S."/>
            <person name="Posewitz M.C."/>
        </authorList>
    </citation>
    <scope>NUCLEOTIDE SEQUENCE</scope>
    <source>
        <strain evidence="6">GSL018</strain>
    </source>
</reference>
<evidence type="ECO:0000256" key="4">
    <source>
        <dbReference type="SAM" id="MobiDB-lite"/>
    </source>
</evidence>
<dbReference type="PANTHER" id="PTHR15107:SF0">
    <property type="entry name" value="DNA ENDONUCLEASE ACTIVATOR CTP1 C-TERMINAL DOMAIN-CONTAINING PROTEIN"/>
    <property type="match status" value="1"/>
</dbReference>
<dbReference type="PANTHER" id="PTHR15107">
    <property type="entry name" value="RETINOBLASTOMA BINDING PROTEIN 8"/>
    <property type="match status" value="1"/>
</dbReference>